<dbReference type="SUPFAM" id="SSF53955">
    <property type="entry name" value="Lysozyme-like"/>
    <property type="match status" value="1"/>
</dbReference>
<dbReference type="Gene3D" id="1.20.141.10">
    <property type="entry name" value="Chitosanase, subunit A, domain 1"/>
    <property type="match status" value="1"/>
</dbReference>
<organism evidence="3 4">
    <name type="scientific">Aeromonas bestiarum</name>
    <dbReference type="NCBI Taxonomy" id="105751"/>
    <lineage>
        <taxon>Bacteria</taxon>
        <taxon>Pseudomonadati</taxon>
        <taxon>Pseudomonadota</taxon>
        <taxon>Gammaproteobacteria</taxon>
        <taxon>Aeromonadales</taxon>
        <taxon>Aeromonadaceae</taxon>
        <taxon>Aeromonas</taxon>
    </lineage>
</organism>
<dbReference type="InterPro" id="IPR023346">
    <property type="entry name" value="Lysozyme-like_dom_sf"/>
</dbReference>
<dbReference type="InterPro" id="IPR008565">
    <property type="entry name" value="TtsA-like_GH18_dom"/>
</dbReference>
<dbReference type="CDD" id="cd13926">
    <property type="entry name" value="N-acetylmuramidase_GH108"/>
    <property type="match status" value="1"/>
</dbReference>
<sequence length="193" mass="21858">MSNVIQFTQPYSLAFQHAIQFVLDKEGGLRPDMGYVNDPKDRGGETKAGISKRAYPNEDIKNLTLDRAIFLYHRDYWRQAYCAELPAGVSLAVFDGAVQHGWLSSVKMLQEVMGVKDDGIIGPKTKAAITAMDPEWVLARLLLRRARFYGRILIKNPTQGRFFEGWHNRLAHLSDACWQVVEGSSNPDYRKVA</sequence>
<dbReference type="EMBL" id="JAOPLV010000010">
    <property type="protein sequence ID" value="MDM5141717.1"/>
    <property type="molecule type" value="Genomic_DNA"/>
</dbReference>
<evidence type="ECO:0000259" key="1">
    <source>
        <dbReference type="Pfam" id="PF05838"/>
    </source>
</evidence>
<dbReference type="InterPro" id="IPR018537">
    <property type="entry name" value="Peptidoglycan-bd_3"/>
</dbReference>
<gene>
    <name evidence="3" type="ORF">OB959_18265</name>
</gene>
<comment type="caution">
    <text evidence="3">The sequence shown here is derived from an EMBL/GenBank/DDBJ whole genome shotgun (WGS) entry which is preliminary data.</text>
</comment>
<evidence type="ECO:0000259" key="2">
    <source>
        <dbReference type="Pfam" id="PF09374"/>
    </source>
</evidence>
<dbReference type="RefSeq" id="WP_290022708.1">
    <property type="nucleotide sequence ID" value="NZ_JAOPLV010000010.1"/>
</dbReference>
<evidence type="ECO:0000313" key="4">
    <source>
        <dbReference type="Proteomes" id="UP001168216"/>
    </source>
</evidence>
<accession>A0AAW7IE38</accession>
<dbReference type="Pfam" id="PF09374">
    <property type="entry name" value="PG_binding_3"/>
    <property type="match status" value="1"/>
</dbReference>
<dbReference type="Pfam" id="PF05838">
    <property type="entry name" value="Glyco_hydro_108"/>
    <property type="match status" value="1"/>
</dbReference>
<name>A0AAW7IE38_9GAMM</name>
<proteinExistence type="predicted"/>
<dbReference type="Proteomes" id="UP001168216">
    <property type="component" value="Unassembled WGS sequence"/>
</dbReference>
<evidence type="ECO:0000313" key="3">
    <source>
        <dbReference type="EMBL" id="MDM5141717.1"/>
    </source>
</evidence>
<reference evidence="3" key="1">
    <citation type="submission" date="2023-08" db="EMBL/GenBank/DDBJ databases">
        <title>WGS of Aeromonas isolates.</title>
        <authorList>
            <person name="Lee H."/>
        </authorList>
    </citation>
    <scope>NUCLEOTIDE SEQUENCE</scope>
    <source>
        <strain evidence="3">SL22</strain>
    </source>
</reference>
<feature type="domain" description="TtsA-like Glycoside hydrolase family 108" evidence="1">
    <location>
        <begin position="20"/>
        <end position="101"/>
    </location>
</feature>
<dbReference type="AlphaFoldDB" id="A0AAW7IE38"/>
<protein>
    <submittedName>
        <fullName evidence="3">N-acetylmuramidase</fullName>
    </submittedName>
</protein>
<feature type="domain" description="Peptidoglycan binding" evidence="2">
    <location>
        <begin position="105"/>
        <end position="170"/>
    </location>
</feature>